<evidence type="ECO:0000256" key="2">
    <source>
        <dbReference type="ARBA" id="ARBA00022695"/>
    </source>
</evidence>
<evidence type="ECO:0000313" key="10">
    <source>
        <dbReference type="Proteomes" id="UP000182360"/>
    </source>
</evidence>
<sequence length="360" mass="42213">MAEKNPYELDFEKYIRNTEPAKKDKTYAWTTAIGLQQVDGLTPSKYLFDTAKRNIEGEITFDEAKSLIDTYYESKTERLDTSEERTEEADKVASRIAQIISEKSFNFSPSHLIAIHGRLFEGIFKFAGKLRDYDISKREWVLDGDTVMYGAAFELKMALDYDFEQERNFNYKNLSIEEIVKHITFFVSRLWQIHAFGEGNTRTTAVFTIKYLRSLGFNVNNDIFAENSWYFRNALVRANYNNLQKGIQENPEFLERFFRNLLMGEHNELKNRYCHIKYSKQAEKKVTQKVTVNVTVKFTANQKKILEEIKKNQFVTQEELAEIIGITRKSINENMKKLQSMNIIERVGADKNGYWKISEL</sequence>
<evidence type="ECO:0000256" key="4">
    <source>
        <dbReference type="ARBA" id="ARBA00022840"/>
    </source>
</evidence>
<name>A0A1H9B7M1_9SPIR</name>
<dbReference type="Gene3D" id="1.10.10.10">
    <property type="entry name" value="Winged helix-like DNA-binding domain superfamily/Winged helix DNA-binding domain"/>
    <property type="match status" value="1"/>
</dbReference>
<dbReference type="SUPFAM" id="SSF46785">
    <property type="entry name" value="Winged helix' DNA-binding domain"/>
    <property type="match status" value="1"/>
</dbReference>
<comment type="catalytic activity">
    <reaction evidence="6">
        <text>L-threonyl-[protein] + ATP = 3-O-(5'-adenylyl)-L-threonyl-[protein] + diphosphate</text>
        <dbReference type="Rhea" id="RHEA:54292"/>
        <dbReference type="Rhea" id="RHEA-COMP:11060"/>
        <dbReference type="Rhea" id="RHEA-COMP:13847"/>
        <dbReference type="ChEBI" id="CHEBI:30013"/>
        <dbReference type="ChEBI" id="CHEBI:30616"/>
        <dbReference type="ChEBI" id="CHEBI:33019"/>
        <dbReference type="ChEBI" id="CHEBI:138113"/>
        <dbReference type="EC" id="2.7.7.108"/>
    </reaction>
</comment>
<dbReference type="PANTHER" id="PTHR39560">
    <property type="entry name" value="PROTEIN ADENYLYLTRANSFERASE FIC-RELATED"/>
    <property type="match status" value="1"/>
</dbReference>
<evidence type="ECO:0000256" key="7">
    <source>
        <dbReference type="ARBA" id="ARBA00048696"/>
    </source>
</evidence>
<dbReference type="AlphaFoldDB" id="A0A1H9B7M1"/>
<proteinExistence type="predicted"/>
<keyword evidence="2" id="KW-0548">Nucleotidyltransferase</keyword>
<dbReference type="InterPro" id="IPR036388">
    <property type="entry name" value="WH-like_DNA-bd_sf"/>
</dbReference>
<evidence type="ECO:0000256" key="5">
    <source>
        <dbReference type="ARBA" id="ARBA00034531"/>
    </source>
</evidence>
<dbReference type="GO" id="GO:0051302">
    <property type="term" value="P:regulation of cell division"/>
    <property type="evidence" value="ECO:0007669"/>
    <property type="project" value="TreeGrafter"/>
</dbReference>
<dbReference type="EMBL" id="FOFU01000001">
    <property type="protein sequence ID" value="SEP84701.1"/>
    <property type="molecule type" value="Genomic_DNA"/>
</dbReference>
<dbReference type="Pfam" id="PF02661">
    <property type="entry name" value="Fic"/>
    <property type="match status" value="1"/>
</dbReference>
<protein>
    <recommendedName>
        <fullName evidence="5">protein adenylyltransferase</fullName>
        <ecNumber evidence="5">2.7.7.108</ecNumber>
    </recommendedName>
</protein>
<reference evidence="9 10" key="1">
    <citation type="submission" date="2016-10" db="EMBL/GenBank/DDBJ databases">
        <authorList>
            <person name="de Groot N.N."/>
        </authorList>
    </citation>
    <scope>NUCLEOTIDE SEQUENCE [LARGE SCALE GENOMIC DNA]</scope>
    <source>
        <strain evidence="9 10">B25</strain>
    </source>
</reference>
<dbReference type="OrthoDB" id="9813719at2"/>
<keyword evidence="3" id="KW-0547">Nucleotide-binding</keyword>
<dbReference type="InterPro" id="IPR036597">
    <property type="entry name" value="Fido-like_dom_sf"/>
</dbReference>
<dbReference type="Proteomes" id="UP000182360">
    <property type="component" value="Unassembled WGS sequence"/>
</dbReference>
<keyword evidence="4" id="KW-0067">ATP-binding</keyword>
<evidence type="ECO:0000313" key="9">
    <source>
        <dbReference type="EMBL" id="SEP84701.1"/>
    </source>
</evidence>
<dbReference type="PANTHER" id="PTHR39560:SF1">
    <property type="entry name" value="PROTEIN ADENYLYLTRANSFERASE FIC-RELATED"/>
    <property type="match status" value="1"/>
</dbReference>
<dbReference type="GO" id="GO:0005524">
    <property type="term" value="F:ATP binding"/>
    <property type="evidence" value="ECO:0007669"/>
    <property type="project" value="UniProtKB-KW"/>
</dbReference>
<keyword evidence="10" id="KW-1185">Reference proteome</keyword>
<dbReference type="SUPFAM" id="SSF140931">
    <property type="entry name" value="Fic-like"/>
    <property type="match status" value="1"/>
</dbReference>
<dbReference type="InterPro" id="IPR033788">
    <property type="entry name" value="VbhA-like"/>
</dbReference>
<dbReference type="Pfam" id="PF13412">
    <property type="entry name" value="HTH_24"/>
    <property type="match status" value="1"/>
</dbReference>
<dbReference type="InterPro" id="IPR003812">
    <property type="entry name" value="Fido"/>
</dbReference>
<dbReference type="Gene3D" id="1.10.3290.10">
    <property type="entry name" value="Fido-like domain"/>
    <property type="match status" value="1"/>
</dbReference>
<accession>A0A1H9B7M1</accession>
<dbReference type="PROSITE" id="PS51459">
    <property type="entry name" value="FIDO"/>
    <property type="match status" value="1"/>
</dbReference>
<dbReference type="EC" id="2.7.7.108" evidence="5"/>
<evidence type="ECO:0000256" key="6">
    <source>
        <dbReference type="ARBA" id="ARBA00047939"/>
    </source>
</evidence>
<dbReference type="GO" id="GO:0070733">
    <property type="term" value="F:AMPylase activity"/>
    <property type="evidence" value="ECO:0007669"/>
    <property type="project" value="UniProtKB-EC"/>
</dbReference>
<comment type="catalytic activity">
    <reaction evidence="7">
        <text>L-tyrosyl-[protein] + ATP = O-(5'-adenylyl)-L-tyrosyl-[protein] + diphosphate</text>
        <dbReference type="Rhea" id="RHEA:54288"/>
        <dbReference type="Rhea" id="RHEA-COMP:10136"/>
        <dbReference type="Rhea" id="RHEA-COMP:13846"/>
        <dbReference type="ChEBI" id="CHEBI:30616"/>
        <dbReference type="ChEBI" id="CHEBI:33019"/>
        <dbReference type="ChEBI" id="CHEBI:46858"/>
        <dbReference type="ChEBI" id="CHEBI:83624"/>
        <dbReference type="EC" id="2.7.7.108"/>
    </reaction>
</comment>
<dbReference type="InterPro" id="IPR036390">
    <property type="entry name" value="WH_DNA-bd_sf"/>
</dbReference>
<feature type="domain" description="Fido" evidence="8">
    <location>
        <begin position="107"/>
        <end position="256"/>
    </location>
</feature>
<dbReference type="CDD" id="cd11586">
    <property type="entry name" value="VbhA_like"/>
    <property type="match status" value="1"/>
</dbReference>
<evidence type="ECO:0000256" key="3">
    <source>
        <dbReference type="ARBA" id="ARBA00022741"/>
    </source>
</evidence>
<keyword evidence="1" id="KW-0808">Transferase</keyword>
<organism evidence="9 10">
    <name type="scientific">Treponema bryantii</name>
    <dbReference type="NCBI Taxonomy" id="163"/>
    <lineage>
        <taxon>Bacteria</taxon>
        <taxon>Pseudomonadati</taxon>
        <taxon>Spirochaetota</taxon>
        <taxon>Spirochaetia</taxon>
        <taxon>Spirochaetales</taxon>
        <taxon>Treponemataceae</taxon>
        <taxon>Treponema</taxon>
    </lineage>
</organism>
<gene>
    <name evidence="9" type="ORF">SAMN04487977_101598</name>
</gene>
<dbReference type="STRING" id="163.SAMN04487775_102324"/>
<dbReference type="RefSeq" id="WP_074640732.1">
    <property type="nucleotide sequence ID" value="NZ_FOFU01000001.1"/>
</dbReference>
<evidence type="ECO:0000259" key="8">
    <source>
        <dbReference type="PROSITE" id="PS51459"/>
    </source>
</evidence>
<evidence type="ECO:0000256" key="1">
    <source>
        <dbReference type="ARBA" id="ARBA00022679"/>
    </source>
</evidence>